<keyword evidence="3" id="KW-1185">Reference proteome</keyword>
<feature type="region of interest" description="Disordered" evidence="1">
    <location>
        <begin position="290"/>
        <end position="322"/>
    </location>
</feature>
<organism evidence="2 3">
    <name type="scientific">Artemia franciscana</name>
    <name type="common">Brine shrimp</name>
    <name type="synonym">Artemia sanfranciscana</name>
    <dbReference type="NCBI Taxonomy" id="6661"/>
    <lineage>
        <taxon>Eukaryota</taxon>
        <taxon>Metazoa</taxon>
        <taxon>Ecdysozoa</taxon>
        <taxon>Arthropoda</taxon>
        <taxon>Crustacea</taxon>
        <taxon>Branchiopoda</taxon>
        <taxon>Anostraca</taxon>
        <taxon>Artemiidae</taxon>
        <taxon>Artemia</taxon>
    </lineage>
</organism>
<dbReference type="Proteomes" id="UP001187531">
    <property type="component" value="Unassembled WGS sequence"/>
</dbReference>
<name>A0AA88IIU0_ARTSF</name>
<feature type="region of interest" description="Disordered" evidence="1">
    <location>
        <begin position="1"/>
        <end position="20"/>
    </location>
</feature>
<feature type="compositionally biased region" description="Polar residues" evidence="1">
    <location>
        <begin position="256"/>
        <end position="270"/>
    </location>
</feature>
<feature type="compositionally biased region" description="Low complexity" evidence="1">
    <location>
        <begin position="292"/>
        <end position="306"/>
    </location>
</feature>
<feature type="compositionally biased region" description="Polar residues" evidence="1">
    <location>
        <begin position="209"/>
        <end position="218"/>
    </location>
</feature>
<evidence type="ECO:0000256" key="1">
    <source>
        <dbReference type="SAM" id="MobiDB-lite"/>
    </source>
</evidence>
<feature type="region of interest" description="Disordered" evidence="1">
    <location>
        <begin position="204"/>
        <end position="229"/>
    </location>
</feature>
<sequence>MPIKEKAVNSTNRGVTSEAENDSTLKKGLLWINTTSGVFQNLTGLVPQNSQLKNQPKLSESVEDPELVLRTSVDVKTNVDDFKAECISARLRDELGANISKLEPSRKRSFEDLSDPGDKVLNPKKSITGNLSFENSSQSVPVKADCIFALTDDERFTSIRNNDGTFSRLSKVFSAVPSWLKEQLSPGKVSNGKSEYITSFKHRIEDQDAFQTPPSTTMLPGDHGEHSKTEVENKYTLTSNSSSLFVKSDLQKSQRSTSAVPLSLSLQSTNRSKHKSSFKTLNLNQKRRLYQSESAESSANSSRSPSGLTKDSDPGTNWNLGTKRARLSSSSYASHRKALEAASTYLPLSRSEMFRSPLCPGNTTYGGVSASRLEKTRPFKRQAISVKNRVKPADKPRPMTAMTRQIYKALESLAPPTDLDTPEKPTSISDLSSTEEDFKLFDLKFGNGAPTGAVLEKSKDSSDFKCNEAGSSNDGRIKTSVSAEFKFDKCTSFEHPKLVPGLSAATKKSGVATNEEITVKWWCEDCLAVHGTSMEFCPPCWIKEPITSVSAAPKKSGVETNEEITVEWWCEDCLAAHSTSMEFCPPCWIKEPIPGVLAAPKKSGVGTNEEIIVEWGCKDCLAAHTSMEFCPLCWIKEPIA</sequence>
<accession>A0AA88IIU0</accession>
<dbReference type="AlphaFoldDB" id="A0AA88IIU0"/>
<protein>
    <submittedName>
        <fullName evidence="2">Uncharacterized protein</fullName>
    </submittedName>
</protein>
<feature type="region of interest" description="Disordered" evidence="1">
    <location>
        <begin position="256"/>
        <end position="277"/>
    </location>
</feature>
<evidence type="ECO:0000313" key="3">
    <source>
        <dbReference type="Proteomes" id="UP001187531"/>
    </source>
</evidence>
<proteinExistence type="predicted"/>
<gene>
    <name evidence="2" type="ORF">QYM36_003880</name>
</gene>
<dbReference type="EMBL" id="JAVRJZ010000006">
    <property type="protein sequence ID" value="KAK2721712.1"/>
    <property type="molecule type" value="Genomic_DNA"/>
</dbReference>
<evidence type="ECO:0000313" key="2">
    <source>
        <dbReference type="EMBL" id="KAK2721712.1"/>
    </source>
</evidence>
<comment type="caution">
    <text evidence="2">The sequence shown here is derived from an EMBL/GenBank/DDBJ whole genome shotgun (WGS) entry which is preliminary data.</text>
</comment>
<reference evidence="2" key="1">
    <citation type="submission" date="2023-07" db="EMBL/GenBank/DDBJ databases">
        <title>Chromosome-level genome assembly of Artemia franciscana.</title>
        <authorList>
            <person name="Jo E."/>
        </authorList>
    </citation>
    <scope>NUCLEOTIDE SEQUENCE</scope>
    <source>
        <tissue evidence="2">Whole body</tissue>
    </source>
</reference>